<dbReference type="EC" id="3.6.1.27" evidence="2"/>
<name>A0A5J4Q6Q6_9ZZZZ</name>
<keyword evidence="1" id="KW-0472">Membrane</keyword>
<keyword evidence="2" id="KW-0378">Hydrolase</keyword>
<feature type="transmembrane region" description="Helical" evidence="1">
    <location>
        <begin position="17"/>
        <end position="37"/>
    </location>
</feature>
<dbReference type="GO" id="GO:0050380">
    <property type="term" value="F:undecaprenyl-diphosphatase activity"/>
    <property type="evidence" value="ECO:0007669"/>
    <property type="project" value="UniProtKB-EC"/>
</dbReference>
<dbReference type="EMBL" id="SNRY01004550">
    <property type="protein sequence ID" value="KAA6317347.1"/>
    <property type="molecule type" value="Genomic_DNA"/>
</dbReference>
<evidence type="ECO:0000256" key="1">
    <source>
        <dbReference type="SAM" id="Phobius"/>
    </source>
</evidence>
<keyword evidence="1" id="KW-1133">Transmembrane helix</keyword>
<comment type="caution">
    <text evidence="2">The sequence shown here is derived from an EMBL/GenBank/DDBJ whole genome shotgun (WGS) entry which is preliminary data.</text>
</comment>
<protein>
    <submittedName>
        <fullName evidence="2">Undecaprenyl-diphosphatase</fullName>
        <ecNumber evidence="2">3.6.1.27</ecNumber>
    </submittedName>
</protein>
<accession>A0A5J4Q6Q6</accession>
<sequence length="40" mass="4604">MRFFIGYVTKYGFKTFGYYRIIVGGIILAMFAAGYNLKIV</sequence>
<reference evidence="2" key="1">
    <citation type="submission" date="2019-03" db="EMBL/GenBank/DDBJ databases">
        <title>Single cell metagenomics reveals metabolic interactions within the superorganism composed of flagellate Streblomastix strix and complex community of Bacteroidetes bacteria on its surface.</title>
        <authorList>
            <person name="Treitli S.C."/>
            <person name="Kolisko M."/>
            <person name="Husnik F."/>
            <person name="Keeling P."/>
            <person name="Hampl V."/>
        </authorList>
    </citation>
    <scope>NUCLEOTIDE SEQUENCE</scope>
    <source>
        <strain evidence="2">STM</strain>
    </source>
</reference>
<proteinExistence type="predicted"/>
<evidence type="ECO:0000313" key="2">
    <source>
        <dbReference type="EMBL" id="KAA6317347.1"/>
    </source>
</evidence>
<dbReference type="AlphaFoldDB" id="A0A5J4Q6Q6"/>
<keyword evidence="1" id="KW-0812">Transmembrane</keyword>
<organism evidence="2">
    <name type="scientific">termite gut metagenome</name>
    <dbReference type="NCBI Taxonomy" id="433724"/>
    <lineage>
        <taxon>unclassified sequences</taxon>
        <taxon>metagenomes</taxon>
        <taxon>organismal metagenomes</taxon>
    </lineage>
</organism>
<gene>
    <name evidence="2" type="ORF">EZS27_032478</name>
</gene>